<accession>A0ABN7B7Z4</accession>
<proteinExistence type="predicted"/>
<dbReference type="EMBL" id="AP028919">
    <property type="protein sequence ID" value="BET00359.1"/>
    <property type="molecule type" value="Genomic_DNA"/>
</dbReference>
<organism evidence="1 2">
    <name type="scientific">Nesidiocoris tenuis</name>
    <dbReference type="NCBI Taxonomy" id="355587"/>
    <lineage>
        <taxon>Eukaryota</taxon>
        <taxon>Metazoa</taxon>
        <taxon>Ecdysozoa</taxon>
        <taxon>Arthropoda</taxon>
        <taxon>Hexapoda</taxon>
        <taxon>Insecta</taxon>
        <taxon>Pterygota</taxon>
        <taxon>Neoptera</taxon>
        <taxon>Paraneoptera</taxon>
        <taxon>Hemiptera</taxon>
        <taxon>Heteroptera</taxon>
        <taxon>Panheteroptera</taxon>
        <taxon>Cimicomorpha</taxon>
        <taxon>Miridae</taxon>
        <taxon>Dicyphina</taxon>
        <taxon>Nesidiocoris</taxon>
    </lineage>
</organism>
<evidence type="ECO:0008006" key="3">
    <source>
        <dbReference type="Google" id="ProtNLM"/>
    </source>
</evidence>
<sequence>MLLMRCAPLRLWCARLMPPYHWHSAMRLAPPVVCAPNATLPLALCDALCSTCGVGTCYHRTIGTLPCTPAL</sequence>
<dbReference type="Proteomes" id="UP001307889">
    <property type="component" value="Chromosome 11"/>
</dbReference>
<reference evidence="1 2" key="1">
    <citation type="submission" date="2023-09" db="EMBL/GenBank/DDBJ databases">
        <title>Nesidiocoris tenuis whole genome shotgun sequence.</title>
        <authorList>
            <person name="Shibata T."/>
            <person name="Shimoda M."/>
            <person name="Kobayashi T."/>
            <person name="Uehara T."/>
        </authorList>
    </citation>
    <scope>NUCLEOTIDE SEQUENCE [LARGE SCALE GENOMIC DNA]</scope>
    <source>
        <strain evidence="1 2">Japan</strain>
    </source>
</reference>
<protein>
    <recommendedName>
        <fullName evidence="3">Secreted protein</fullName>
    </recommendedName>
</protein>
<name>A0ABN7B7Z4_9HEMI</name>
<evidence type="ECO:0000313" key="1">
    <source>
        <dbReference type="EMBL" id="BET00359.1"/>
    </source>
</evidence>
<gene>
    <name evidence="1" type="ORF">NTJ_13176</name>
</gene>
<evidence type="ECO:0000313" key="2">
    <source>
        <dbReference type="Proteomes" id="UP001307889"/>
    </source>
</evidence>
<keyword evidence="2" id="KW-1185">Reference proteome</keyword>